<dbReference type="InterPro" id="IPR008757">
    <property type="entry name" value="Peptidase_M6-like_domain"/>
</dbReference>
<dbReference type="InterPro" id="IPR008979">
    <property type="entry name" value="Galactose-bd-like_sf"/>
</dbReference>
<dbReference type="RefSeq" id="WP_124328607.1">
    <property type="nucleotide sequence ID" value="NZ_BEXT01000001.1"/>
</dbReference>
<evidence type="ECO:0000256" key="1">
    <source>
        <dbReference type="ARBA" id="ARBA00022670"/>
    </source>
</evidence>
<dbReference type="Proteomes" id="UP000288096">
    <property type="component" value="Unassembled WGS sequence"/>
</dbReference>
<dbReference type="EMBL" id="BEXT01000001">
    <property type="protein sequence ID" value="GBC61304.1"/>
    <property type="molecule type" value="Genomic_DNA"/>
</dbReference>
<feature type="domain" description="P/Homo B" evidence="4">
    <location>
        <begin position="503"/>
        <end position="633"/>
    </location>
</feature>
<dbReference type="Pfam" id="PF01483">
    <property type="entry name" value="P_proprotein"/>
    <property type="match status" value="2"/>
</dbReference>
<keyword evidence="2" id="KW-0378">Hydrolase</keyword>
<dbReference type="NCBIfam" id="TIGR03296">
    <property type="entry name" value="M6dom_TIGR03296"/>
    <property type="match status" value="1"/>
</dbReference>
<dbReference type="Gene3D" id="2.60.120.260">
    <property type="entry name" value="Galactose-binding domain-like"/>
    <property type="match status" value="2"/>
</dbReference>
<dbReference type="AlphaFoldDB" id="A0A401FWJ6"/>
<evidence type="ECO:0000259" key="4">
    <source>
        <dbReference type="PROSITE" id="PS51829"/>
    </source>
</evidence>
<keyword evidence="6" id="KW-1185">Reference proteome</keyword>
<dbReference type="GO" id="GO:0006508">
    <property type="term" value="P:proteolysis"/>
    <property type="evidence" value="ECO:0007669"/>
    <property type="project" value="UniProtKB-KW"/>
</dbReference>
<organism evidence="5 6">
    <name type="scientific">Desulfonema ishimotonii</name>
    <dbReference type="NCBI Taxonomy" id="45657"/>
    <lineage>
        <taxon>Bacteria</taxon>
        <taxon>Pseudomonadati</taxon>
        <taxon>Thermodesulfobacteriota</taxon>
        <taxon>Desulfobacteria</taxon>
        <taxon>Desulfobacterales</taxon>
        <taxon>Desulfococcaceae</taxon>
        <taxon>Desulfonema</taxon>
    </lineage>
</organism>
<evidence type="ECO:0000313" key="5">
    <source>
        <dbReference type="EMBL" id="GBC61304.1"/>
    </source>
</evidence>
<feature type="region of interest" description="Disordered" evidence="3">
    <location>
        <begin position="80"/>
        <end position="118"/>
    </location>
</feature>
<accession>A0A401FWJ6</accession>
<reference evidence="6" key="1">
    <citation type="submission" date="2017-11" db="EMBL/GenBank/DDBJ databases">
        <authorList>
            <person name="Watanabe M."/>
            <person name="Kojima H."/>
        </authorList>
    </citation>
    <scope>NUCLEOTIDE SEQUENCE [LARGE SCALE GENOMIC DNA]</scope>
    <source>
        <strain evidence="6">Tokyo 01</strain>
    </source>
</reference>
<protein>
    <submittedName>
        <fullName evidence="5">Peptidase M6</fullName>
    </submittedName>
</protein>
<keyword evidence="1" id="KW-0645">Protease</keyword>
<dbReference type="PROSITE" id="PS51829">
    <property type="entry name" value="P_HOMO_B"/>
    <property type="match status" value="2"/>
</dbReference>
<feature type="domain" description="P/Homo B" evidence="4">
    <location>
        <begin position="637"/>
        <end position="758"/>
    </location>
</feature>
<sequence length="758" mass="83665">MSVIFGHTRTFPQGNGPDIRLRVYGDEFYARYETPEGYTVVYDPDLERYCYAIRVSGHLVSSGTPVIKRPPQGLRRHLQEDKTIRNEKFRKRHAETYPASAPPAGITGTKGPDGGLLSGRRITRGKVTGLTIIVNFKDEKAAIDNALVEALLNADDYNGSRNHCSVREYYLKMSGGRLEYTNVVVGPVTLKRNRAYYINNSFVGEALDMVVNDLKVDLAQFDSRDEGIVDAVSFLYAGRSVYENNLWPHNWRVEWAVGRPVRYGGITFNQYMMTGLGRRPVDLCIGTFCHETGHLLCRFPDLYDYGTRDGDSDPSAGMGVYCLMASGNHLDYGKTPSPICAYLRDLAGWTDREILLNQPGTFRARHGDYGTLFKYETDRPNEYFLVENRSNLGPDAHLPDSGLAVYHCDPLGSNEWQSGSADRHYQCALIQADGSLDLETNRNSGDTGDLFAAISGVALSHDTTPHSKAWDGTESGLSLLDVSAAGEVITFKSGRAGGQGDTDVSDTPLVVREIFPDLLIPDDDPDGIASILTVEKSGKIKSMKLCVDISHTYIGDLEVSLETPSGGKIMLHNRQWGSDDNLCKTFDSDVGLARLKGSPMQGDWVLRVRDMAEQDTGRLNQWKLIIEYEPSERVIQVEAESGLKIPDADWKGISSVIPIDQEGRAKDIRVSVEIAHTYIGDLQIALISPSGQGIVLMPFGEGKNKVNVRRTYDSASHEGLAAMVRAGQLMQGDWILQVIDNAPGDSGTLKRWTLALTC</sequence>
<dbReference type="PANTHER" id="PTHR41775">
    <property type="entry name" value="SECRETED PROTEIN-RELATED"/>
    <property type="match status" value="1"/>
</dbReference>
<proteinExistence type="predicted"/>
<comment type="caution">
    <text evidence="5">The sequence shown here is derived from an EMBL/GenBank/DDBJ whole genome shotgun (WGS) entry which is preliminary data.</text>
</comment>
<reference evidence="6" key="2">
    <citation type="submission" date="2019-01" db="EMBL/GenBank/DDBJ databases">
        <title>Genome sequence of Desulfonema ishimotonii strain Tokyo 01.</title>
        <authorList>
            <person name="Fukui M."/>
        </authorList>
    </citation>
    <scope>NUCLEOTIDE SEQUENCE [LARGE SCALE GENOMIC DNA]</scope>
    <source>
        <strain evidence="6">Tokyo 01</strain>
    </source>
</reference>
<gene>
    <name evidence="5" type="ORF">DENIS_2264</name>
</gene>
<evidence type="ECO:0000256" key="3">
    <source>
        <dbReference type="SAM" id="MobiDB-lite"/>
    </source>
</evidence>
<name>A0A401FWJ6_9BACT</name>
<dbReference type="SUPFAM" id="SSF49785">
    <property type="entry name" value="Galactose-binding domain-like"/>
    <property type="match status" value="2"/>
</dbReference>
<evidence type="ECO:0000313" key="6">
    <source>
        <dbReference type="Proteomes" id="UP000288096"/>
    </source>
</evidence>
<dbReference type="GO" id="GO:0004252">
    <property type="term" value="F:serine-type endopeptidase activity"/>
    <property type="evidence" value="ECO:0007669"/>
    <property type="project" value="InterPro"/>
</dbReference>
<dbReference type="Pfam" id="PF05547">
    <property type="entry name" value="Peptidase_M6"/>
    <property type="match status" value="1"/>
</dbReference>
<dbReference type="PANTHER" id="PTHR41775:SF1">
    <property type="entry name" value="PEPTIDASE M6-LIKE DOMAIN-CONTAINING PROTEIN"/>
    <property type="match status" value="1"/>
</dbReference>
<evidence type="ECO:0000256" key="2">
    <source>
        <dbReference type="ARBA" id="ARBA00022801"/>
    </source>
</evidence>
<dbReference type="OrthoDB" id="5523924at2"/>
<dbReference type="InterPro" id="IPR002884">
    <property type="entry name" value="P_dom"/>
</dbReference>